<dbReference type="PANTHER" id="PTHR12215">
    <property type="entry name" value="PHOSPHOPANTETHEINE TRANSFERASE"/>
    <property type="match status" value="1"/>
</dbReference>
<organism evidence="4 5">
    <name type="scientific">Staphylococcus saccharolyticus</name>
    <dbReference type="NCBI Taxonomy" id="33028"/>
    <lineage>
        <taxon>Bacteria</taxon>
        <taxon>Bacillati</taxon>
        <taxon>Bacillota</taxon>
        <taxon>Bacilli</taxon>
        <taxon>Bacillales</taxon>
        <taxon>Staphylococcaceae</taxon>
        <taxon>Staphylococcus</taxon>
    </lineage>
</organism>
<dbReference type="GO" id="GO:0005829">
    <property type="term" value="C:cytosol"/>
    <property type="evidence" value="ECO:0007669"/>
    <property type="project" value="TreeGrafter"/>
</dbReference>
<protein>
    <submittedName>
        <fullName evidence="4">4'-phosphopantetheinyl transferase</fullName>
        <ecNumber evidence="4">2.7.8.-</ecNumber>
    </submittedName>
</protein>
<evidence type="ECO:0000259" key="3">
    <source>
        <dbReference type="Pfam" id="PF01648"/>
    </source>
</evidence>
<keyword evidence="5" id="KW-1185">Reference proteome</keyword>
<evidence type="ECO:0000313" key="5">
    <source>
        <dbReference type="Proteomes" id="UP000255425"/>
    </source>
</evidence>
<evidence type="ECO:0000256" key="1">
    <source>
        <dbReference type="ARBA" id="ARBA00010990"/>
    </source>
</evidence>
<name>A0A380GZB4_9STAP</name>
<evidence type="ECO:0000313" key="4">
    <source>
        <dbReference type="EMBL" id="SUM67565.1"/>
    </source>
</evidence>
<reference evidence="4 5" key="1">
    <citation type="submission" date="2018-06" db="EMBL/GenBank/DDBJ databases">
        <authorList>
            <consortium name="Pathogen Informatics"/>
            <person name="Doyle S."/>
        </authorList>
    </citation>
    <scope>NUCLEOTIDE SEQUENCE [LARGE SCALE GENOMIC DNA]</scope>
    <source>
        <strain evidence="4 5">NCTC11807</strain>
    </source>
</reference>
<dbReference type="AlphaFoldDB" id="A0A380GZB4"/>
<dbReference type="NCBIfam" id="NF047349">
    <property type="entry name" value="4PPT_AusB"/>
    <property type="match status" value="1"/>
</dbReference>
<evidence type="ECO:0000256" key="2">
    <source>
        <dbReference type="ARBA" id="ARBA00022679"/>
    </source>
</evidence>
<accession>A0A380GZB4</accession>
<keyword evidence="2 4" id="KW-0808">Transferase</keyword>
<dbReference type="GO" id="GO:0008897">
    <property type="term" value="F:holo-[acyl-carrier-protein] synthase activity"/>
    <property type="evidence" value="ECO:0007669"/>
    <property type="project" value="InterPro"/>
</dbReference>
<proteinExistence type="inferred from homology"/>
<feature type="domain" description="4'-phosphopantetheinyl transferase" evidence="3">
    <location>
        <begin position="103"/>
        <end position="161"/>
    </location>
</feature>
<dbReference type="PANTHER" id="PTHR12215:SF10">
    <property type="entry name" value="L-AMINOADIPATE-SEMIALDEHYDE DEHYDROGENASE-PHOSPHOPANTETHEINYL TRANSFERASE"/>
    <property type="match status" value="1"/>
</dbReference>
<dbReference type="Gene3D" id="3.90.470.20">
    <property type="entry name" value="4'-phosphopantetheinyl transferase domain"/>
    <property type="match status" value="1"/>
</dbReference>
<dbReference type="Proteomes" id="UP000255425">
    <property type="component" value="Unassembled WGS sequence"/>
</dbReference>
<dbReference type="Pfam" id="PF01648">
    <property type="entry name" value="ACPS"/>
    <property type="match status" value="1"/>
</dbReference>
<dbReference type="SUPFAM" id="SSF56214">
    <property type="entry name" value="4'-phosphopantetheinyl transferase"/>
    <property type="match status" value="2"/>
</dbReference>
<sequence>MMQVYITKMPKYLSEIEKLLGKSHRALKKPARVQYRFLKDQLMHRIGDVIVQYSIEQWSGLKTDEWEYSITSDGKVEIQSHLNLYVNLSYSYPYITCIIDECPIGIDIEELKTLDYYSLAQHFSINELNQVFTLKDFFDIWTKKESYTKLIGEGLKKGLDYYDVTQHLYYLNERVKFKSYDYGSRLIQICHISKTKLNIEEISIYQLM</sequence>
<comment type="similarity">
    <text evidence="1">Belongs to the P-Pant transferase superfamily. Gsp/Sfp/HetI/AcpT family.</text>
</comment>
<dbReference type="InterPro" id="IPR037143">
    <property type="entry name" value="4-PPantetheinyl_Trfase_dom_sf"/>
</dbReference>
<gene>
    <name evidence="4" type="primary">psf-1</name>
    <name evidence="4" type="ORF">NCTC11807_00220</name>
</gene>
<dbReference type="InterPro" id="IPR050559">
    <property type="entry name" value="P-Pant_transferase_sf"/>
</dbReference>
<dbReference type="InterPro" id="IPR008278">
    <property type="entry name" value="4-PPantetheinyl_Trfase_dom"/>
</dbReference>
<dbReference type="EC" id="2.7.8.-" evidence="4"/>
<dbReference type="GO" id="GO:0019878">
    <property type="term" value="P:lysine biosynthetic process via aminoadipic acid"/>
    <property type="evidence" value="ECO:0007669"/>
    <property type="project" value="TreeGrafter"/>
</dbReference>
<dbReference type="EMBL" id="UHDZ01000001">
    <property type="protein sequence ID" value="SUM67565.1"/>
    <property type="molecule type" value="Genomic_DNA"/>
</dbReference>
<dbReference type="GO" id="GO:0000287">
    <property type="term" value="F:magnesium ion binding"/>
    <property type="evidence" value="ECO:0007669"/>
    <property type="project" value="InterPro"/>
</dbReference>